<evidence type="ECO:0000313" key="5">
    <source>
        <dbReference type="Proteomes" id="UP000451233"/>
    </source>
</evidence>
<dbReference type="PROSITE" id="PS52016">
    <property type="entry name" value="TONB_DEPENDENT_REC_3"/>
    <property type="match status" value="1"/>
</dbReference>
<keyword evidence="2" id="KW-1134">Transmembrane beta strand</keyword>
<keyword evidence="1" id="KW-0732">Signal</keyword>
<dbReference type="Gene3D" id="2.170.130.10">
    <property type="entry name" value="TonB-dependent receptor, plug domain"/>
    <property type="match status" value="1"/>
</dbReference>
<proteinExistence type="inferred from homology"/>
<dbReference type="PANTHER" id="PTHR30069:SF29">
    <property type="entry name" value="HEMOGLOBIN AND HEMOGLOBIN-HAPTOGLOBIN-BINDING PROTEIN 1-RELATED"/>
    <property type="match status" value="1"/>
</dbReference>
<keyword evidence="2" id="KW-0812">Transmembrane</keyword>
<dbReference type="InterPro" id="IPR023997">
    <property type="entry name" value="TonB-dep_OMP_SusC/RagA_CS"/>
</dbReference>
<accession>A0A7K1Y1W5</accession>
<dbReference type="PANTHER" id="PTHR30069">
    <property type="entry name" value="TONB-DEPENDENT OUTER MEMBRANE RECEPTOR"/>
    <property type="match status" value="1"/>
</dbReference>
<dbReference type="InterPro" id="IPR012910">
    <property type="entry name" value="Plug_dom"/>
</dbReference>
<feature type="domain" description="TonB-dependent receptor plug" evidence="3">
    <location>
        <begin position="121"/>
        <end position="221"/>
    </location>
</feature>
<evidence type="ECO:0000256" key="2">
    <source>
        <dbReference type="PROSITE-ProRule" id="PRU01360"/>
    </source>
</evidence>
<name>A0A7K1Y1W5_9SPHI</name>
<dbReference type="InterPro" id="IPR023996">
    <property type="entry name" value="TonB-dep_OMP_SusC/RagA"/>
</dbReference>
<dbReference type="InterPro" id="IPR008969">
    <property type="entry name" value="CarboxyPept-like_regulatory"/>
</dbReference>
<gene>
    <name evidence="4" type="ORF">GS398_18190</name>
</gene>
<keyword evidence="5" id="KW-1185">Reference proteome</keyword>
<keyword evidence="2" id="KW-0472">Membrane</keyword>
<dbReference type="InterPro" id="IPR039426">
    <property type="entry name" value="TonB-dep_rcpt-like"/>
</dbReference>
<comment type="similarity">
    <text evidence="2">Belongs to the TonB-dependent receptor family.</text>
</comment>
<comment type="subcellular location">
    <subcellularLocation>
        <location evidence="2">Cell outer membrane</location>
        <topology evidence="2">Multi-pass membrane protein</topology>
    </subcellularLocation>
</comment>
<keyword evidence="2" id="KW-0998">Cell outer membrane</keyword>
<dbReference type="SUPFAM" id="SSF49464">
    <property type="entry name" value="Carboxypeptidase regulatory domain-like"/>
    <property type="match status" value="1"/>
</dbReference>
<dbReference type="EMBL" id="WVHS01000004">
    <property type="protein sequence ID" value="MXV17234.1"/>
    <property type="molecule type" value="Genomic_DNA"/>
</dbReference>
<dbReference type="NCBIfam" id="TIGR04057">
    <property type="entry name" value="SusC_RagA_signa"/>
    <property type="match status" value="1"/>
</dbReference>
<dbReference type="GO" id="GO:0009279">
    <property type="term" value="C:cell outer membrane"/>
    <property type="evidence" value="ECO:0007669"/>
    <property type="project" value="UniProtKB-SubCell"/>
</dbReference>
<reference evidence="4 5" key="1">
    <citation type="submission" date="2019-11" db="EMBL/GenBank/DDBJ databases">
        <title>Pedobacter sp. HMF7056 Genome sequencing and assembly.</title>
        <authorList>
            <person name="Kang H."/>
            <person name="Kim H."/>
            <person name="Joh K."/>
        </authorList>
    </citation>
    <scope>NUCLEOTIDE SEQUENCE [LARGE SCALE GENOMIC DNA]</scope>
    <source>
        <strain evidence="4 5">HMF7056</strain>
    </source>
</reference>
<keyword evidence="2" id="KW-0813">Transport</keyword>
<sequence>MVSIAAFPGRTSGAEPGITTHRLVPVNAPVTVTGKVTDNKGEALPGVTVLEKGTTNTTATTGNGSFKITVAGEDAVLVFSFVGFDTKEVSVKRQTTVDVRLTSSSTDLTEVVVVGYGQQKKVTVTGSVASVTGAEIVTTKTQNLQNTLTGKVPGLRVIQRTSEPGTFDNRFDIRGFGNALIVVDGVPRGNIERIDPNDVESISVLKDAAAAVYGVRAANGVVLITTKKGTQGKARIEYSYLAGFQNPSGLPRPLNAVDRAVIFNEQSMHSLTNPVITVPDDLIKPYIDGTRDDIDWYDRVMRDNAPQSQQNLGVSGGSDKVDYFVNLGYAYQGGFWRTNDLNYKKYNFRTNLNAAISDRLKASLRISGVVDQQDRPFRDSWEIFKNLWRSRPDDYYYANDNPQYIYRNQADYHPGAISSSDYSGYHIINNKIFQSSFSLDYMVPRVEGLTARGVFSYDVSIADRTDYQKTFAEYEYNAITNAYTPVNYQVPNQVTRNFGNNPSQLVQLSLNYKHAFAKHSVDALALVEQSSSSGDGFFAQRQLSISLPYLFAGNAANQVGNASTGSVYQFVNKGLVGRIDYNYASKYLLNLSFRYDGSSKFPSSKQWGFFPSVQGGWRISEEGFFKRTEALSFVSNLKARASYGVLGDDGASSFQFITGYDYPFSGGNSQALGSGYLFDGWTTALGFRSVANPNITWYTAKMTNLGLDADLWRGKLGITFDAFRRDRSGLLGNRLLSLPLSFGSSLPQENLNSDRTEGFELALTHKNTIGADLGIDIGGNISLTRTLNRYVERAADGSSYARWRNSPTDRYNDVWFGLGYVGQYQSYEQIRNAPVYTGRGTLPGDYIYEDWNNDGTIDDMDRYPIATSTNPTADFNGKRNYPLLNFGLTLGAHFKSFDMNALFQGAARAYASYGEMYQVLTSNALDFFMDRWHPQDPKKDPYDPSNIWVPGKQAYTGTSFDINSARGIQNTSYVRLKTIELGYTLPSKLTKKAGISSLRVYANGYNLFTFSGVLGIDPEHPSDIYGYMYPMNKTVNFGASLRL</sequence>
<dbReference type="GO" id="GO:0015344">
    <property type="term" value="F:siderophore uptake transmembrane transporter activity"/>
    <property type="evidence" value="ECO:0007669"/>
    <property type="project" value="TreeGrafter"/>
</dbReference>
<evidence type="ECO:0000259" key="3">
    <source>
        <dbReference type="Pfam" id="PF07715"/>
    </source>
</evidence>
<dbReference type="SUPFAM" id="SSF56935">
    <property type="entry name" value="Porins"/>
    <property type="match status" value="1"/>
</dbReference>
<evidence type="ECO:0000256" key="1">
    <source>
        <dbReference type="ARBA" id="ARBA00022729"/>
    </source>
</evidence>
<organism evidence="4 5">
    <name type="scientific">Hufsiella ginkgonis</name>
    <dbReference type="NCBI Taxonomy" id="2695274"/>
    <lineage>
        <taxon>Bacteria</taxon>
        <taxon>Pseudomonadati</taxon>
        <taxon>Bacteroidota</taxon>
        <taxon>Sphingobacteriia</taxon>
        <taxon>Sphingobacteriales</taxon>
        <taxon>Sphingobacteriaceae</taxon>
        <taxon>Hufsiella</taxon>
    </lineage>
</organism>
<dbReference type="Gene3D" id="2.60.40.1120">
    <property type="entry name" value="Carboxypeptidase-like, regulatory domain"/>
    <property type="match status" value="1"/>
</dbReference>
<dbReference type="GO" id="GO:0044718">
    <property type="term" value="P:siderophore transmembrane transport"/>
    <property type="evidence" value="ECO:0007669"/>
    <property type="project" value="TreeGrafter"/>
</dbReference>
<dbReference type="AlphaFoldDB" id="A0A7K1Y1W5"/>
<dbReference type="InterPro" id="IPR037066">
    <property type="entry name" value="Plug_dom_sf"/>
</dbReference>
<dbReference type="Pfam" id="PF07715">
    <property type="entry name" value="Plug"/>
    <property type="match status" value="1"/>
</dbReference>
<protein>
    <submittedName>
        <fullName evidence="4">SusC/RagA family TonB-linked outer membrane protein</fullName>
    </submittedName>
</protein>
<dbReference type="Proteomes" id="UP000451233">
    <property type="component" value="Unassembled WGS sequence"/>
</dbReference>
<comment type="caution">
    <text evidence="4">The sequence shown here is derived from an EMBL/GenBank/DDBJ whole genome shotgun (WGS) entry which is preliminary data.</text>
</comment>
<evidence type="ECO:0000313" key="4">
    <source>
        <dbReference type="EMBL" id="MXV17234.1"/>
    </source>
</evidence>
<dbReference type="NCBIfam" id="TIGR04056">
    <property type="entry name" value="OMP_RagA_SusC"/>
    <property type="match status" value="1"/>
</dbReference>
<dbReference type="Pfam" id="PF13715">
    <property type="entry name" value="CarbopepD_reg_2"/>
    <property type="match status" value="1"/>
</dbReference>